<dbReference type="EMBL" id="HAEG01013967">
    <property type="protein sequence ID" value="SBR96353.1"/>
    <property type="molecule type" value="Transcribed_RNA"/>
</dbReference>
<accession>A0A1A8QSW7</accession>
<reference evidence="3" key="2">
    <citation type="submission" date="2016-06" db="EMBL/GenBank/DDBJ databases">
        <title>The genome of a short-lived fish provides insights into sex chromosome evolution and the genetic control of aging.</title>
        <authorList>
            <person name="Reichwald K."/>
            <person name="Felder M."/>
            <person name="Petzold A."/>
            <person name="Koch P."/>
            <person name="Groth M."/>
            <person name="Platzer M."/>
        </authorList>
    </citation>
    <scope>NUCLEOTIDE SEQUENCE</scope>
    <source>
        <tissue evidence="3">Brain</tissue>
    </source>
</reference>
<proteinExistence type="predicted"/>
<reference evidence="3" key="1">
    <citation type="submission" date="2016-05" db="EMBL/GenBank/DDBJ databases">
        <authorList>
            <person name="Lavstsen T."/>
            <person name="Jespersen J.S."/>
        </authorList>
    </citation>
    <scope>NUCLEOTIDE SEQUENCE</scope>
    <source>
        <tissue evidence="3">Brain</tissue>
    </source>
</reference>
<feature type="compositionally biased region" description="Polar residues" evidence="1">
    <location>
        <begin position="40"/>
        <end position="56"/>
    </location>
</feature>
<feature type="signal peptide" evidence="2">
    <location>
        <begin position="1"/>
        <end position="17"/>
    </location>
</feature>
<sequence length="56" mass="6355">TLHLASWFLIIWGRSTPTEFCLSILLVRRRTKPLPPLCNRETSTDSQSGQITSNVL</sequence>
<gene>
    <name evidence="3" type="primary">Nfu_g_1_005033</name>
</gene>
<organism evidence="3">
    <name type="scientific">Nothobranchius pienaari</name>
    <dbReference type="NCBI Taxonomy" id="704102"/>
    <lineage>
        <taxon>Eukaryota</taxon>
        <taxon>Metazoa</taxon>
        <taxon>Chordata</taxon>
        <taxon>Craniata</taxon>
        <taxon>Vertebrata</taxon>
        <taxon>Euteleostomi</taxon>
        <taxon>Actinopterygii</taxon>
        <taxon>Neopterygii</taxon>
        <taxon>Teleostei</taxon>
        <taxon>Neoteleostei</taxon>
        <taxon>Acanthomorphata</taxon>
        <taxon>Ovalentaria</taxon>
        <taxon>Atherinomorphae</taxon>
        <taxon>Cyprinodontiformes</taxon>
        <taxon>Nothobranchiidae</taxon>
        <taxon>Nothobranchius</taxon>
    </lineage>
</organism>
<feature type="non-terminal residue" evidence="3">
    <location>
        <position position="56"/>
    </location>
</feature>
<keyword evidence="2" id="KW-0732">Signal</keyword>
<feature type="non-terminal residue" evidence="3">
    <location>
        <position position="1"/>
    </location>
</feature>
<feature type="region of interest" description="Disordered" evidence="1">
    <location>
        <begin position="37"/>
        <end position="56"/>
    </location>
</feature>
<evidence type="ECO:0000256" key="1">
    <source>
        <dbReference type="SAM" id="MobiDB-lite"/>
    </source>
</evidence>
<evidence type="ECO:0000313" key="3">
    <source>
        <dbReference type="EMBL" id="SBR96353.1"/>
    </source>
</evidence>
<evidence type="ECO:0000256" key="2">
    <source>
        <dbReference type="SAM" id="SignalP"/>
    </source>
</evidence>
<dbReference type="AlphaFoldDB" id="A0A1A8QSW7"/>
<feature type="chain" id="PRO_5008377229" evidence="2">
    <location>
        <begin position="18"/>
        <end position="56"/>
    </location>
</feature>
<name>A0A1A8QSW7_9TELE</name>
<protein>
    <submittedName>
        <fullName evidence="3">Uncharacterized protein</fullName>
    </submittedName>
</protein>